<dbReference type="Gene3D" id="1.10.10.1320">
    <property type="entry name" value="Anti-sigma factor, zinc-finger domain"/>
    <property type="match status" value="1"/>
</dbReference>
<evidence type="ECO:0000313" key="4">
    <source>
        <dbReference type="EMBL" id="PRY02047.1"/>
    </source>
</evidence>
<dbReference type="InterPro" id="IPR027383">
    <property type="entry name" value="Znf_put"/>
</dbReference>
<reference evidence="4 5" key="1">
    <citation type="submission" date="2018-03" db="EMBL/GenBank/DDBJ databases">
        <title>Genomic Encyclopedia of Archaeal and Bacterial Type Strains, Phase II (KMG-II): from individual species to whole genera.</title>
        <authorList>
            <person name="Goeker M."/>
        </authorList>
    </citation>
    <scope>NUCLEOTIDE SEQUENCE [LARGE SCALE GENOMIC DNA]</scope>
    <source>
        <strain evidence="4 5">DSM 45601</strain>
    </source>
</reference>
<evidence type="ECO:0000256" key="1">
    <source>
        <dbReference type="ARBA" id="ARBA00023015"/>
    </source>
</evidence>
<sequence>MSCGKPHEVPCSEVLAVVYHYLDGELDQRNCSQVQEHLDECGPCLREFGLEESVKRLVGKHCGCDPVPPDLRAKVLGKIEQVQAELSERPPAEQSTAAE</sequence>
<dbReference type="EMBL" id="PVZC01000001">
    <property type="protein sequence ID" value="PRY02047.1"/>
    <property type="molecule type" value="Genomic_DNA"/>
</dbReference>
<feature type="domain" description="Putative zinc-finger" evidence="3">
    <location>
        <begin position="11"/>
        <end position="44"/>
    </location>
</feature>
<keyword evidence="5" id="KW-1185">Reference proteome</keyword>
<dbReference type="Pfam" id="PF13490">
    <property type="entry name" value="zf-HC2"/>
    <property type="match status" value="1"/>
</dbReference>
<dbReference type="Proteomes" id="UP000237846">
    <property type="component" value="Unassembled WGS sequence"/>
</dbReference>
<dbReference type="RefSeq" id="WP_106238825.1">
    <property type="nucleotide sequence ID" value="NZ_PVZC01000001.1"/>
</dbReference>
<evidence type="ECO:0000259" key="3">
    <source>
        <dbReference type="Pfam" id="PF13490"/>
    </source>
</evidence>
<keyword evidence="2" id="KW-0804">Transcription</keyword>
<protein>
    <submittedName>
        <fullName evidence="4">Mycothiol system anti-sigma-R factor</fullName>
    </submittedName>
</protein>
<dbReference type="AlphaFoldDB" id="A0A2T0QDN6"/>
<keyword evidence="1" id="KW-0805">Transcription regulation</keyword>
<dbReference type="OrthoDB" id="3267840at2"/>
<name>A0A2T0QDN6_9ACTN</name>
<accession>A0A2T0QDN6</accession>
<dbReference type="NCBIfam" id="TIGR03988">
    <property type="entry name" value="antisig_RsrA"/>
    <property type="match status" value="1"/>
</dbReference>
<evidence type="ECO:0000313" key="5">
    <source>
        <dbReference type="Proteomes" id="UP000237846"/>
    </source>
</evidence>
<dbReference type="InterPro" id="IPR024020">
    <property type="entry name" value="Anit_sigma_mycothiol_RsrA"/>
</dbReference>
<organism evidence="4 5">
    <name type="scientific">Allonocardiopsis opalescens</name>
    <dbReference type="NCBI Taxonomy" id="1144618"/>
    <lineage>
        <taxon>Bacteria</taxon>
        <taxon>Bacillati</taxon>
        <taxon>Actinomycetota</taxon>
        <taxon>Actinomycetes</taxon>
        <taxon>Streptosporangiales</taxon>
        <taxon>Allonocardiopsis</taxon>
    </lineage>
</organism>
<gene>
    <name evidence="4" type="ORF">CLV72_101647</name>
</gene>
<proteinExistence type="predicted"/>
<dbReference type="InterPro" id="IPR041916">
    <property type="entry name" value="Anti_sigma_zinc_sf"/>
</dbReference>
<comment type="caution">
    <text evidence="4">The sequence shown here is derived from an EMBL/GenBank/DDBJ whole genome shotgun (WGS) entry which is preliminary data.</text>
</comment>
<evidence type="ECO:0000256" key="2">
    <source>
        <dbReference type="ARBA" id="ARBA00023163"/>
    </source>
</evidence>